<evidence type="ECO:0000256" key="2">
    <source>
        <dbReference type="SAM" id="MobiDB-lite"/>
    </source>
</evidence>
<evidence type="ECO:0000313" key="7">
    <source>
        <dbReference type="EMBL" id="GAA3982944.1"/>
    </source>
</evidence>
<evidence type="ECO:0000259" key="5">
    <source>
        <dbReference type="Pfam" id="PF02563"/>
    </source>
</evidence>
<protein>
    <submittedName>
        <fullName evidence="7">SLBB domain-containing protein</fullName>
    </submittedName>
</protein>
<dbReference type="RefSeq" id="WP_344769682.1">
    <property type="nucleotide sequence ID" value="NZ_BAABAK010000020.1"/>
</dbReference>
<gene>
    <name evidence="7" type="ORF">GCM10022246_38610</name>
</gene>
<keyword evidence="3" id="KW-0472">Membrane</keyword>
<dbReference type="Gene3D" id="3.30.1950.10">
    <property type="entry name" value="wza like domain"/>
    <property type="match status" value="1"/>
</dbReference>
<feature type="signal peptide" evidence="4">
    <location>
        <begin position="1"/>
        <end position="23"/>
    </location>
</feature>
<feature type="chain" id="PRO_5047516174" evidence="4">
    <location>
        <begin position="24"/>
        <end position="771"/>
    </location>
</feature>
<name>A0ABP7QKZ2_9SPHI</name>
<dbReference type="EMBL" id="BAABAK010000020">
    <property type="protein sequence ID" value="GAA3982944.1"/>
    <property type="molecule type" value="Genomic_DNA"/>
</dbReference>
<evidence type="ECO:0000259" key="6">
    <source>
        <dbReference type="Pfam" id="PF10531"/>
    </source>
</evidence>
<dbReference type="InterPro" id="IPR049712">
    <property type="entry name" value="Poly_export"/>
</dbReference>
<feature type="domain" description="Soluble ligand binding" evidence="6">
    <location>
        <begin position="316"/>
        <end position="358"/>
    </location>
</feature>
<feature type="domain" description="Polysaccharide export protein N-terminal" evidence="5">
    <location>
        <begin position="147"/>
        <end position="211"/>
    </location>
</feature>
<feature type="compositionally biased region" description="Basic and acidic residues" evidence="2">
    <location>
        <begin position="99"/>
        <end position="112"/>
    </location>
</feature>
<dbReference type="Pfam" id="PF10531">
    <property type="entry name" value="SLBB"/>
    <property type="match status" value="4"/>
</dbReference>
<evidence type="ECO:0000256" key="1">
    <source>
        <dbReference type="ARBA" id="ARBA00022729"/>
    </source>
</evidence>
<dbReference type="PANTHER" id="PTHR33619:SF3">
    <property type="entry name" value="POLYSACCHARIDE EXPORT PROTEIN GFCE-RELATED"/>
    <property type="match status" value="1"/>
</dbReference>
<dbReference type="Proteomes" id="UP001501081">
    <property type="component" value="Unassembled WGS sequence"/>
</dbReference>
<evidence type="ECO:0000256" key="3">
    <source>
        <dbReference type="SAM" id="Phobius"/>
    </source>
</evidence>
<organism evidence="7 8">
    <name type="scientific">Pedobacter ginsengiterrae</name>
    <dbReference type="NCBI Taxonomy" id="871696"/>
    <lineage>
        <taxon>Bacteria</taxon>
        <taxon>Pseudomonadati</taxon>
        <taxon>Bacteroidota</taxon>
        <taxon>Sphingobacteriia</taxon>
        <taxon>Sphingobacteriales</taxon>
        <taxon>Sphingobacteriaceae</taxon>
        <taxon>Pedobacter</taxon>
    </lineage>
</organism>
<sequence length="771" mass="85080">MRFKFILCALFICLLFPLAKVSAQISTDNLSKVKVDQLSDAQILEISRRFESSGMSEADAIKLLTAKGMDPAEVDKYKERLAQVQAGGKTAKTTNDATQPKKVESNKNRDTTRFSEANPIKKRSPIYGYEFFSNPNLKFEPNIRIATPRGYILGADDELTITLTGLNESTTNAKVTPDGNVKIPYAGLIYVNGMSIEQATAQIRSKMIKAYPALGSGQTKLNLSLGTVRSIRVTIIGEVVQPGSYTVSSLSTLFNALYQSGGPTERGSLRKIEVIRGNRVIKIVDLYNFLQKGISSDNISLQDQDVIRIPVYTKRVVIDGAVKRPAYYELKEAETLTDLINYTGGFSDLAYKGIAKVSQVGDKERSVKDIPADLFDRFVLKNADSVHFGEILERFANRVVIDGAVYRPGTFELSQGITLKSLITKADGLRDDAVMSNGYIKRIKPDLEKEMVSFNLSNIMSGKDQDINLVREDSVFILSTKDLRDQTSISIGGYVRVPGSFQYRKGMSVADAVSMAKGFTNDAASHRLEISRLIKDTSDTLSNRLVTIITLNIDSALSAQTGNFLLEPLDYIYVPRLVNYRSLGNIKVRGEVLFPGDYAQQRRDETGMEFIKRAGGITAMGSIENAQLFRNGLRVDIDLTGKRKRHQNDLTVLMPGDSLFIPKNLPFVEVIGSVNNPQLLSYSNSNFKYYVDAAGGVTENARLKGAYIRYANGTNQPVKTFLFIKNYPRVTPGSQIVVPEKSGKNKLGFAEITTVASALTGIISLIAILFK</sequence>
<dbReference type="Gene3D" id="3.10.560.10">
    <property type="entry name" value="Outer membrane lipoprotein wza domain like"/>
    <property type="match status" value="6"/>
</dbReference>
<keyword evidence="8" id="KW-1185">Reference proteome</keyword>
<evidence type="ECO:0000256" key="4">
    <source>
        <dbReference type="SAM" id="SignalP"/>
    </source>
</evidence>
<keyword evidence="3" id="KW-0812">Transmembrane</keyword>
<evidence type="ECO:0000313" key="8">
    <source>
        <dbReference type="Proteomes" id="UP001501081"/>
    </source>
</evidence>
<keyword evidence="3" id="KW-1133">Transmembrane helix</keyword>
<feature type="transmembrane region" description="Helical" evidence="3">
    <location>
        <begin position="747"/>
        <end position="770"/>
    </location>
</feature>
<feature type="domain" description="Soluble ligand binding" evidence="6">
    <location>
        <begin position="491"/>
        <end position="535"/>
    </location>
</feature>
<dbReference type="InterPro" id="IPR003715">
    <property type="entry name" value="Poly_export_N"/>
</dbReference>
<dbReference type="PANTHER" id="PTHR33619">
    <property type="entry name" value="POLYSACCHARIDE EXPORT PROTEIN GFCE-RELATED"/>
    <property type="match status" value="1"/>
</dbReference>
<accession>A0ABP7QKZ2</accession>
<reference evidence="8" key="1">
    <citation type="journal article" date="2019" name="Int. J. Syst. Evol. Microbiol.">
        <title>The Global Catalogue of Microorganisms (GCM) 10K type strain sequencing project: providing services to taxonomists for standard genome sequencing and annotation.</title>
        <authorList>
            <consortium name="The Broad Institute Genomics Platform"/>
            <consortium name="The Broad Institute Genome Sequencing Center for Infectious Disease"/>
            <person name="Wu L."/>
            <person name="Ma J."/>
        </authorList>
    </citation>
    <scope>NUCLEOTIDE SEQUENCE [LARGE SCALE GENOMIC DNA]</scope>
    <source>
        <strain evidence="8">JCM 17338</strain>
    </source>
</reference>
<feature type="domain" description="Soluble ligand binding" evidence="6">
    <location>
        <begin position="232"/>
        <end position="282"/>
    </location>
</feature>
<comment type="caution">
    <text evidence="7">The sequence shown here is derived from an EMBL/GenBank/DDBJ whole genome shotgun (WGS) entry which is preliminary data.</text>
</comment>
<feature type="region of interest" description="Disordered" evidence="2">
    <location>
        <begin position="85"/>
        <end position="112"/>
    </location>
</feature>
<proteinExistence type="predicted"/>
<dbReference type="Pfam" id="PF02563">
    <property type="entry name" value="Poly_export"/>
    <property type="match status" value="1"/>
</dbReference>
<feature type="domain" description="Soluble ligand binding" evidence="6">
    <location>
        <begin position="399"/>
        <end position="438"/>
    </location>
</feature>
<keyword evidence="1 4" id="KW-0732">Signal</keyword>
<dbReference type="InterPro" id="IPR019554">
    <property type="entry name" value="Soluble_ligand-bd"/>
</dbReference>